<dbReference type="GO" id="GO:0003700">
    <property type="term" value="F:DNA-binding transcription factor activity"/>
    <property type="evidence" value="ECO:0007669"/>
    <property type="project" value="InterPro"/>
</dbReference>
<dbReference type="Gene3D" id="1.10.10.10">
    <property type="entry name" value="Winged helix-like DNA-binding domain superfamily/Winged helix DNA-binding domain"/>
    <property type="match status" value="1"/>
</dbReference>
<accession>A0A4U0QRC5</accession>
<dbReference type="GO" id="GO:0003677">
    <property type="term" value="F:DNA binding"/>
    <property type="evidence" value="ECO:0007669"/>
    <property type="project" value="UniProtKB-KW"/>
</dbReference>
<dbReference type="PRINTS" id="PR00039">
    <property type="entry name" value="HTHLYSR"/>
</dbReference>
<dbReference type="AlphaFoldDB" id="A0A4U0QRC5"/>
<evidence type="ECO:0000313" key="7">
    <source>
        <dbReference type="Proteomes" id="UP000306223"/>
    </source>
</evidence>
<dbReference type="InterPro" id="IPR036390">
    <property type="entry name" value="WH_DNA-bd_sf"/>
</dbReference>
<evidence type="ECO:0000256" key="1">
    <source>
        <dbReference type="ARBA" id="ARBA00009437"/>
    </source>
</evidence>
<dbReference type="Pfam" id="PF03466">
    <property type="entry name" value="LysR_substrate"/>
    <property type="match status" value="1"/>
</dbReference>
<organism evidence="6 7">
    <name type="scientific">Paracoccus hibiscisoli</name>
    <dbReference type="NCBI Taxonomy" id="2023261"/>
    <lineage>
        <taxon>Bacteria</taxon>
        <taxon>Pseudomonadati</taxon>
        <taxon>Pseudomonadota</taxon>
        <taxon>Alphaproteobacteria</taxon>
        <taxon>Rhodobacterales</taxon>
        <taxon>Paracoccaceae</taxon>
        <taxon>Paracoccus</taxon>
    </lineage>
</organism>
<dbReference type="Pfam" id="PF00126">
    <property type="entry name" value="HTH_1"/>
    <property type="match status" value="1"/>
</dbReference>
<dbReference type="InterPro" id="IPR005119">
    <property type="entry name" value="LysR_subst-bd"/>
</dbReference>
<dbReference type="PANTHER" id="PTHR30537">
    <property type="entry name" value="HTH-TYPE TRANSCRIPTIONAL REGULATOR"/>
    <property type="match status" value="1"/>
</dbReference>
<keyword evidence="7" id="KW-1185">Reference proteome</keyword>
<feature type="domain" description="HTH lysR-type" evidence="5">
    <location>
        <begin position="4"/>
        <end position="61"/>
    </location>
</feature>
<gene>
    <name evidence="6" type="ORF">FA740_08730</name>
</gene>
<reference evidence="6 7" key="1">
    <citation type="submission" date="2019-04" db="EMBL/GenBank/DDBJ databases">
        <authorList>
            <person name="Li J."/>
        </authorList>
    </citation>
    <scope>NUCLEOTIDE SEQUENCE [LARGE SCALE GENOMIC DNA]</scope>
    <source>
        <strain evidence="6 7">CCTCC AB2016182</strain>
    </source>
</reference>
<dbReference type="EMBL" id="SUNH01000011">
    <property type="protein sequence ID" value="TJZ84543.1"/>
    <property type="molecule type" value="Genomic_DNA"/>
</dbReference>
<dbReference type="SUPFAM" id="SSF53850">
    <property type="entry name" value="Periplasmic binding protein-like II"/>
    <property type="match status" value="1"/>
</dbReference>
<protein>
    <submittedName>
        <fullName evidence="6">LysR family transcriptional regulator</fullName>
    </submittedName>
</protein>
<dbReference type="SUPFAM" id="SSF46785">
    <property type="entry name" value="Winged helix' DNA-binding domain"/>
    <property type="match status" value="1"/>
</dbReference>
<dbReference type="RefSeq" id="WP_136856391.1">
    <property type="nucleotide sequence ID" value="NZ_SUNH01000011.1"/>
</dbReference>
<dbReference type="InterPro" id="IPR036388">
    <property type="entry name" value="WH-like_DNA-bd_sf"/>
</dbReference>
<comment type="caution">
    <text evidence="6">The sequence shown here is derived from an EMBL/GenBank/DDBJ whole genome shotgun (WGS) entry which is preliminary data.</text>
</comment>
<keyword evidence="3" id="KW-0238">DNA-binding</keyword>
<comment type="similarity">
    <text evidence="1">Belongs to the LysR transcriptional regulatory family.</text>
</comment>
<dbReference type="Proteomes" id="UP000306223">
    <property type="component" value="Unassembled WGS sequence"/>
</dbReference>
<evidence type="ECO:0000256" key="3">
    <source>
        <dbReference type="ARBA" id="ARBA00023125"/>
    </source>
</evidence>
<evidence type="ECO:0000256" key="2">
    <source>
        <dbReference type="ARBA" id="ARBA00023015"/>
    </source>
</evidence>
<dbReference type="InterPro" id="IPR000847">
    <property type="entry name" value="LysR_HTH_N"/>
</dbReference>
<dbReference type="PROSITE" id="PS50931">
    <property type="entry name" value="HTH_LYSR"/>
    <property type="match status" value="1"/>
</dbReference>
<dbReference type="OrthoDB" id="9804958at2"/>
<evidence type="ECO:0000259" key="5">
    <source>
        <dbReference type="PROSITE" id="PS50931"/>
    </source>
</evidence>
<keyword evidence="2" id="KW-0805">Transcription regulation</keyword>
<dbReference type="PANTHER" id="PTHR30537:SF5">
    <property type="entry name" value="HTH-TYPE TRANSCRIPTIONAL ACTIVATOR TTDR-RELATED"/>
    <property type="match status" value="1"/>
</dbReference>
<evidence type="ECO:0000256" key="4">
    <source>
        <dbReference type="ARBA" id="ARBA00023163"/>
    </source>
</evidence>
<dbReference type="InterPro" id="IPR058163">
    <property type="entry name" value="LysR-type_TF_proteobact-type"/>
</dbReference>
<name>A0A4U0QRC5_9RHOB</name>
<proteinExistence type="inferred from homology"/>
<dbReference type="Gene3D" id="3.40.190.10">
    <property type="entry name" value="Periplasmic binding protein-like II"/>
    <property type="match status" value="2"/>
</dbReference>
<sequence length="299" mass="31819">MRDVDLGWQRVFVEVARSGTLSEAARRLNLTQTAVSYQIRRAEDQFGTPLLHRLPRGVIPTETRARLLQILSDSVAQIDQLAAHTRKARAPTVLRLHTDFALSALWLIPRIHGFRASHPEYDLQIIASQHTDLAQLQDGDLAAVFGTAAALPPDTPLLLPERVVAVCAPGLAGASLARGDLIHLDSTATAPWFDWPGYLAAIGVARDMGGDGVSGGGGHLRCNTYSLVIEAALAGQGIALGWRGLVDPLLAEGRLIEAGPQIAAPDRGYFLTGAPAGGPGQDRLKAWLMAQRAPSGPPV</sequence>
<evidence type="ECO:0000313" key="6">
    <source>
        <dbReference type="EMBL" id="TJZ84543.1"/>
    </source>
</evidence>
<keyword evidence="4" id="KW-0804">Transcription</keyword>